<dbReference type="AlphaFoldDB" id="A0A2P4QZM9"/>
<dbReference type="EMBL" id="AUPC02000002">
    <property type="protein sequence ID" value="POG83062.1"/>
    <property type="molecule type" value="Genomic_DNA"/>
</dbReference>
<protein>
    <submittedName>
        <fullName evidence="1">Uncharacterized protein</fullName>
    </submittedName>
</protein>
<keyword evidence="2" id="KW-1185">Reference proteome</keyword>
<evidence type="ECO:0000313" key="1">
    <source>
        <dbReference type="EMBL" id="POG83062.1"/>
    </source>
</evidence>
<comment type="caution">
    <text evidence="1">The sequence shown here is derived from an EMBL/GenBank/DDBJ whole genome shotgun (WGS) entry which is preliminary data.</text>
</comment>
<proteinExistence type="predicted"/>
<sequence>MNSDNQTTQDYSSLPIDQTGNSFASLQILDNSNDSIQPFHHDSINKVGISNTNLINTINTSTSAPQNVTYEFYFPLPNDTRPRAIHEKVNNTEFATK</sequence>
<organism evidence="1 2">
    <name type="scientific">Rhizophagus irregularis (strain DAOM 181602 / DAOM 197198 / MUCL 43194)</name>
    <name type="common">Arbuscular mycorrhizal fungus</name>
    <name type="synonym">Glomus intraradices</name>
    <dbReference type="NCBI Taxonomy" id="747089"/>
    <lineage>
        <taxon>Eukaryota</taxon>
        <taxon>Fungi</taxon>
        <taxon>Fungi incertae sedis</taxon>
        <taxon>Mucoromycota</taxon>
        <taxon>Glomeromycotina</taxon>
        <taxon>Glomeromycetes</taxon>
        <taxon>Glomerales</taxon>
        <taxon>Glomeraceae</taxon>
        <taxon>Rhizophagus</taxon>
    </lineage>
</organism>
<evidence type="ECO:0000313" key="2">
    <source>
        <dbReference type="Proteomes" id="UP000018888"/>
    </source>
</evidence>
<reference evidence="1 2" key="2">
    <citation type="journal article" date="2018" name="New Phytol.">
        <title>High intraspecific genome diversity in the model arbuscular mycorrhizal symbiont Rhizophagus irregularis.</title>
        <authorList>
            <person name="Chen E.C.H."/>
            <person name="Morin E."/>
            <person name="Beaudet D."/>
            <person name="Noel J."/>
            <person name="Yildirir G."/>
            <person name="Ndikumana S."/>
            <person name="Charron P."/>
            <person name="St-Onge C."/>
            <person name="Giorgi J."/>
            <person name="Kruger M."/>
            <person name="Marton T."/>
            <person name="Ropars J."/>
            <person name="Grigoriev I.V."/>
            <person name="Hainaut M."/>
            <person name="Henrissat B."/>
            <person name="Roux C."/>
            <person name="Martin F."/>
            <person name="Corradi N."/>
        </authorList>
    </citation>
    <scope>NUCLEOTIDE SEQUENCE [LARGE SCALE GENOMIC DNA]</scope>
    <source>
        <strain evidence="1 2">DAOM 197198</strain>
    </source>
</reference>
<dbReference type="Proteomes" id="UP000018888">
    <property type="component" value="Unassembled WGS sequence"/>
</dbReference>
<reference evidence="1 2" key="1">
    <citation type="journal article" date="2013" name="Proc. Natl. Acad. Sci. U.S.A.">
        <title>Genome of an arbuscular mycorrhizal fungus provides insight into the oldest plant symbiosis.</title>
        <authorList>
            <person name="Tisserant E."/>
            <person name="Malbreil M."/>
            <person name="Kuo A."/>
            <person name="Kohler A."/>
            <person name="Symeonidi A."/>
            <person name="Balestrini R."/>
            <person name="Charron P."/>
            <person name="Duensing N."/>
            <person name="Frei Dit Frey N."/>
            <person name="Gianinazzi-Pearson V."/>
            <person name="Gilbert L.B."/>
            <person name="Handa Y."/>
            <person name="Herr J.R."/>
            <person name="Hijri M."/>
            <person name="Koul R."/>
            <person name="Kawaguchi M."/>
            <person name="Krajinski F."/>
            <person name="Lammers P.J."/>
            <person name="Masclaux F.G."/>
            <person name="Murat C."/>
            <person name="Morin E."/>
            <person name="Ndikumana S."/>
            <person name="Pagni M."/>
            <person name="Petitpierre D."/>
            <person name="Requena N."/>
            <person name="Rosikiewicz P."/>
            <person name="Riley R."/>
            <person name="Saito K."/>
            <person name="San Clemente H."/>
            <person name="Shapiro H."/>
            <person name="van Tuinen D."/>
            <person name="Becard G."/>
            <person name="Bonfante P."/>
            <person name="Paszkowski U."/>
            <person name="Shachar-Hill Y.Y."/>
            <person name="Tuskan G.A."/>
            <person name="Young P.W."/>
            <person name="Sanders I.R."/>
            <person name="Henrissat B."/>
            <person name="Rensing S.A."/>
            <person name="Grigoriev I.V."/>
            <person name="Corradi N."/>
            <person name="Roux C."/>
            <person name="Martin F."/>
        </authorList>
    </citation>
    <scope>NUCLEOTIDE SEQUENCE [LARGE SCALE GENOMIC DNA]</scope>
    <source>
        <strain evidence="1 2">DAOM 197198</strain>
    </source>
</reference>
<accession>A0A2P4QZM9</accession>
<gene>
    <name evidence="1" type="ORF">GLOIN_2v1761530</name>
</gene>
<name>A0A2P4QZM9_RHIID</name>